<protein>
    <submittedName>
        <fullName evidence="1">HprK-related kinase A</fullName>
    </submittedName>
</protein>
<dbReference type="Gene3D" id="3.40.50.300">
    <property type="entry name" value="P-loop containing nucleotide triphosphate hydrolases"/>
    <property type="match status" value="1"/>
</dbReference>
<organism evidence="1 2">
    <name type="scientific">Aquabacterium lacunae</name>
    <dbReference type="NCBI Taxonomy" id="2528630"/>
    <lineage>
        <taxon>Bacteria</taxon>
        <taxon>Pseudomonadati</taxon>
        <taxon>Pseudomonadota</taxon>
        <taxon>Betaproteobacteria</taxon>
        <taxon>Burkholderiales</taxon>
        <taxon>Aquabacterium</taxon>
    </lineage>
</organism>
<dbReference type="SUPFAM" id="SSF53795">
    <property type="entry name" value="PEP carboxykinase-like"/>
    <property type="match status" value="1"/>
</dbReference>
<sequence>MPVLSHWSRPQLLKALQGDGLFLSVSPFVVHVRSDVPVVADGLHALYAEHQAWLEPTGFVDFRVAVKAGGWPWSPQSHFELDGRRPFTPLARSEAYAFFEWGLNWCVTSHCHRWIHIHAAVLEKNGLAVLLPAPPGSGKSTLCAALMLHGWRLLSDELAMLDPVDGMLVPNPRPISLKNASIELISGRKGTLNMGPVARDTQKGTVCHLQVASHCIELADVRARPAWVVFPRYMAGADLQAAPLSRPHTLLQLQRNSFNRHLHGHAGFHALADLVDRSSSHELTYSRLNDALAWFDALEAEHA</sequence>
<evidence type="ECO:0000313" key="1">
    <source>
        <dbReference type="EMBL" id="TBO30219.1"/>
    </source>
</evidence>
<dbReference type="InterPro" id="IPR027600">
    <property type="entry name" value="HprK-rel_A"/>
</dbReference>
<dbReference type="RefSeq" id="WP_130968211.1">
    <property type="nucleotide sequence ID" value="NZ_SIXI01000004.1"/>
</dbReference>
<dbReference type="OrthoDB" id="4544211at2"/>
<dbReference type="InterPro" id="IPR027417">
    <property type="entry name" value="P-loop_NTPase"/>
</dbReference>
<reference evidence="1 2" key="1">
    <citation type="submission" date="2019-02" db="EMBL/GenBank/DDBJ databases">
        <title>Aquabacterium sp. strain KMB7.</title>
        <authorList>
            <person name="Chen W.-M."/>
        </authorList>
    </citation>
    <scope>NUCLEOTIDE SEQUENCE [LARGE SCALE GENOMIC DNA]</scope>
    <source>
        <strain evidence="1 2">KMB7</strain>
    </source>
</reference>
<dbReference type="EMBL" id="SIXI01000004">
    <property type="protein sequence ID" value="TBO30219.1"/>
    <property type="molecule type" value="Genomic_DNA"/>
</dbReference>
<dbReference type="GO" id="GO:0016301">
    <property type="term" value="F:kinase activity"/>
    <property type="evidence" value="ECO:0007669"/>
    <property type="project" value="UniProtKB-KW"/>
</dbReference>
<keyword evidence="2" id="KW-1185">Reference proteome</keyword>
<keyword evidence="1" id="KW-0418">Kinase</keyword>
<name>A0A4Q9H178_9BURK</name>
<comment type="caution">
    <text evidence="1">The sequence shown here is derived from an EMBL/GenBank/DDBJ whole genome shotgun (WGS) entry which is preliminary data.</text>
</comment>
<dbReference type="NCBIfam" id="TIGR04352">
    <property type="entry name" value="HprK_rel_A"/>
    <property type="match status" value="1"/>
</dbReference>
<proteinExistence type="predicted"/>
<dbReference type="Proteomes" id="UP000292120">
    <property type="component" value="Unassembled WGS sequence"/>
</dbReference>
<dbReference type="AlphaFoldDB" id="A0A4Q9H178"/>
<evidence type="ECO:0000313" key="2">
    <source>
        <dbReference type="Proteomes" id="UP000292120"/>
    </source>
</evidence>
<gene>
    <name evidence="1" type="ORF">EYS42_11010</name>
</gene>
<keyword evidence="1" id="KW-0808">Transferase</keyword>
<accession>A0A4Q9H178</accession>